<dbReference type="PANTHER" id="PTHR33124:SF40">
    <property type="entry name" value="TRANSCRIPTION FACTOR IBH1"/>
    <property type="match status" value="1"/>
</dbReference>
<dbReference type="Pfam" id="PF14244">
    <property type="entry name" value="Retrotran_gag_3"/>
    <property type="match status" value="1"/>
</dbReference>
<dbReference type="PANTHER" id="PTHR33124">
    <property type="entry name" value="TRANSCRIPTION FACTOR IBH1-LIKE 1"/>
    <property type="match status" value="1"/>
</dbReference>
<dbReference type="GO" id="GO:0006355">
    <property type="term" value="P:regulation of DNA-templated transcription"/>
    <property type="evidence" value="ECO:0007669"/>
    <property type="project" value="InterPro"/>
</dbReference>
<dbReference type="EMBL" id="CM018034">
    <property type="protein sequence ID" value="KAA8543570.1"/>
    <property type="molecule type" value="Genomic_DNA"/>
</dbReference>
<dbReference type="AlphaFoldDB" id="A0A5J5BN52"/>
<gene>
    <name evidence="5" type="ORF">F0562_021684</name>
</gene>
<protein>
    <submittedName>
        <fullName evidence="5">Uncharacterized protein</fullName>
    </submittedName>
</protein>
<dbReference type="Pfam" id="PF26576">
    <property type="entry name" value="IBH1_N"/>
    <property type="match status" value="1"/>
</dbReference>
<dbReference type="OrthoDB" id="786845at2759"/>
<feature type="domain" description="IBH1-like N-terminal" evidence="4">
    <location>
        <begin position="11"/>
        <end position="80"/>
    </location>
</feature>
<dbReference type="Proteomes" id="UP000325577">
    <property type="component" value="Linkage Group LG11"/>
</dbReference>
<evidence type="ECO:0000259" key="4">
    <source>
        <dbReference type="Pfam" id="PF26576"/>
    </source>
</evidence>
<evidence type="ECO:0000313" key="5">
    <source>
        <dbReference type="EMBL" id="KAA8543570.1"/>
    </source>
</evidence>
<dbReference type="InterPro" id="IPR059002">
    <property type="entry name" value="IBH1_N"/>
</dbReference>
<evidence type="ECO:0000256" key="2">
    <source>
        <dbReference type="ARBA" id="ARBA00023163"/>
    </source>
</evidence>
<sequence>MTPQRLSLNPSSVKTRFACGFLRSLKRLNRHRPASTSSASAREICRRYRLIKRAADASMASAVGSRRAWSRAMLWKIHNRAGRRHALENPRSCGHHLRKRVGKKHGEEFGLFQEKQLRKLVPGGEAMDSQSLLDETAHYIKCLSTQVQIGNAEKAICISPQSKLLTMASSENIDPKKPPPPKNPNEKFLNYAYPFNPFRIDNGDNPAVALVLDLLTADNYVSWSRAVSRALRAKNKLGFINGTIS</sequence>
<evidence type="ECO:0000313" key="6">
    <source>
        <dbReference type="Proteomes" id="UP000325577"/>
    </source>
</evidence>
<keyword evidence="6" id="KW-1185">Reference proteome</keyword>
<evidence type="ECO:0000256" key="1">
    <source>
        <dbReference type="ARBA" id="ARBA00023015"/>
    </source>
</evidence>
<accession>A0A5J5BN52</accession>
<dbReference type="InterPro" id="IPR029472">
    <property type="entry name" value="Copia-like_N"/>
</dbReference>
<proteinExistence type="predicted"/>
<evidence type="ECO:0000259" key="3">
    <source>
        <dbReference type="Pfam" id="PF14244"/>
    </source>
</evidence>
<reference evidence="5 6" key="1">
    <citation type="submission" date="2019-09" db="EMBL/GenBank/DDBJ databases">
        <title>A chromosome-level genome assembly of the Chinese tupelo Nyssa sinensis.</title>
        <authorList>
            <person name="Yang X."/>
            <person name="Kang M."/>
            <person name="Yang Y."/>
            <person name="Xiong H."/>
            <person name="Wang M."/>
            <person name="Zhang Z."/>
            <person name="Wang Z."/>
            <person name="Wu H."/>
            <person name="Ma T."/>
            <person name="Liu J."/>
            <person name="Xi Z."/>
        </authorList>
    </citation>
    <scope>NUCLEOTIDE SEQUENCE [LARGE SCALE GENOMIC DNA]</scope>
    <source>
        <strain evidence="5">J267</strain>
        <tissue evidence="5">Leaf</tissue>
    </source>
</reference>
<feature type="domain" description="Retrotransposon Copia-like N-terminal" evidence="3">
    <location>
        <begin position="204"/>
        <end position="245"/>
    </location>
</feature>
<keyword evidence="2" id="KW-0804">Transcription</keyword>
<dbReference type="InterPro" id="IPR044660">
    <property type="entry name" value="IBH1-like"/>
</dbReference>
<organism evidence="5 6">
    <name type="scientific">Nyssa sinensis</name>
    <dbReference type="NCBI Taxonomy" id="561372"/>
    <lineage>
        <taxon>Eukaryota</taxon>
        <taxon>Viridiplantae</taxon>
        <taxon>Streptophyta</taxon>
        <taxon>Embryophyta</taxon>
        <taxon>Tracheophyta</taxon>
        <taxon>Spermatophyta</taxon>
        <taxon>Magnoliopsida</taxon>
        <taxon>eudicotyledons</taxon>
        <taxon>Gunneridae</taxon>
        <taxon>Pentapetalae</taxon>
        <taxon>asterids</taxon>
        <taxon>Cornales</taxon>
        <taxon>Nyssaceae</taxon>
        <taxon>Nyssa</taxon>
    </lineage>
</organism>
<name>A0A5J5BN52_9ASTE</name>
<keyword evidence="1" id="KW-0805">Transcription regulation</keyword>